<accession>A0ABW7YQQ4</accession>
<dbReference type="CDD" id="cd04791">
    <property type="entry name" value="LanC_SerThrkinase"/>
    <property type="match status" value="1"/>
</dbReference>
<dbReference type="SMART" id="SM01260">
    <property type="entry name" value="LANC_like"/>
    <property type="match status" value="1"/>
</dbReference>
<dbReference type="EMBL" id="JBITGY010000003">
    <property type="protein sequence ID" value="MFI6498247.1"/>
    <property type="molecule type" value="Genomic_DNA"/>
</dbReference>
<dbReference type="InterPro" id="IPR012341">
    <property type="entry name" value="6hp_glycosidase-like_sf"/>
</dbReference>
<gene>
    <name evidence="2" type="primary">lanKC</name>
    <name evidence="2" type="ORF">ACIBG2_12710</name>
</gene>
<evidence type="ECO:0000313" key="3">
    <source>
        <dbReference type="Proteomes" id="UP001612741"/>
    </source>
</evidence>
<dbReference type="SUPFAM" id="SSF56112">
    <property type="entry name" value="Protein kinase-like (PK-like)"/>
    <property type="match status" value="1"/>
</dbReference>
<dbReference type="InterPro" id="IPR058053">
    <property type="entry name" value="RamC_C"/>
</dbReference>
<dbReference type="InterPro" id="IPR007822">
    <property type="entry name" value="LANC-like"/>
</dbReference>
<reference evidence="2 3" key="1">
    <citation type="submission" date="2024-10" db="EMBL/GenBank/DDBJ databases">
        <title>The Natural Products Discovery Center: Release of the First 8490 Sequenced Strains for Exploring Actinobacteria Biosynthetic Diversity.</title>
        <authorList>
            <person name="Kalkreuter E."/>
            <person name="Kautsar S.A."/>
            <person name="Yang D."/>
            <person name="Bader C.D."/>
            <person name="Teijaro C.N."/>
            <person name="Fluegel L."/>
            <person name="Davis C.M."/>
            <person name="Simpson J.R."/>
            <person name="Lauterbach L."/>
            <person name="Steele A.D."/>
            <person name="Gui C."/>
            <person name="Meng S."/>
            <person name="Li G."/>
            <person name="Viehrig K."/>
            <person name="Ye F."/>
            <person name="Su P."/>
            <person name="Kiefer A.F."/>
            <person name="Nichols A."/>
            <person name="Cepeda A.J."/>
            <person name="Yan W."/>
            <person name="Fan B."/>
            <person name="Jiang Y."/>
            <person name="Adhikari A."/>
            <person name="Zheng C.-J."/>
            <person name="Schuster L."/>
            <person name="Cowan T.M."/>
            <person name="Smanski M.J."/>
            <person name="Chevrette M.G."/>
            <person name="De Carvalho L.P.S."/>
            <person name="Shen B."/>
        </authorList>
    </citation>
    <scope>NUCLEOTIDE SEQUENCE [LARGE SCALE GENOMIC DNA]</scope>
    <source>
        <strain evidence="2 3">NPDC050545</strain>
    </source>
</reference>
<dbReference type="Proteomes" id="UP001612741">
    <property type="component" value="Unassembled WGS sequence"/>
</dbReference>
<dbReference type="RefSeq" id="WP_397081503.1">
    <property type="nucleotide sequence ID" value="NZ_JBITGY010000003.1"/>
</dbReference>
<dbReference type="SUPFAM" id="SSF158745">
    <property type="entry name" value="LanC-like"/>
    <property type="match status" value="1"/>
</dbReference>
<dbReference type="InterPro" id="IPR000719">
    <property type="entry name" value="Prot_kinase_dom"/>
</dbReference>
<dbReference type="InterPro" id="IPR057929">
    <property type="entry name" value="RamC_N"/>
</dbReference>
<dbReference type="NCBIfam" id="NF038151">
    <property type="entry name" value="lanthi_synth_III"/>
    <property type="match status" value="1"/>
</dbReference>
<dbReference type="InterPro" id="IPR053524">
    <property type="entry name" value="Aerial_hyphae_peptide-synth"/>
</dbReference>
<dbReference type="Pfam" id="PF25816">
    <property type="entry name" value="RamC_N"/>
    <property type="match status" value="1"/>
</dbReference>
<dbReference type="PROSITE" id="PS50011">
    <property type="entry name" value="PROTEIN_KINASE_DOM"/>
    <property type="match status" value="1"/>
</dbReference>
<protein>
    <submittedName>
        <fullName evidence="2">Class III lanthionine synthetase LanKC</fullName>
    </submittedName>
</protein>
<feature type="domain" description="Protein kinase" evidence="1">
    <location>
        <begin position="229"/>
        <end position="530"/>
    </location>
</feature>
<comment type="caution">
    <text evidence="2">The sequence shown here is derived from an EMBL/GenBank/DDBJ whole genome shotgun (WGS) entry which is preliminary data.</text>
</comment>
<dbReference type="Gene3D" id="1.50.10.10">
    <property type="match status" value="1"/>
</dbReference>
<dbReference type="InterPro" id="IPR011009">
    <property type="entry name" value="Kinase-like_dom_sf"/>
</dbReference>
<sequence length="837" mass="90384">MDATIPQLLAFCQADPLFFEPPSRIPDGRSRFAAGTRPLPDGWSAAERDLWIVLRPPGVQLPDQGWKIHVSATAGDAERVVDLVVDYCLERRIAVKFLRSGAAVRLLNSKYADRGGSGKLLALYPVDVAELSRVLPELEKLLDGCAGPYVLTDLRYGGAPVYVRYGAFKPMTCLGPDGESVYAIRTPDGELVPDDRSPVFTVPAWLEVPEVLREALARRGGGGAEQFPYQIERPLHFSNGGGVYLARDRGSGGYVVLSEGRPHAGLDGEGVDAVTRLGRERDMLRRLEGLDCVPRVLDYRVIWEHHFLVEEYIEGKTLMEEVFDRYPLVGPDPAPEDTAAYARWAIDVLAEVDQALMAVHARGVRYGDLHPGNVIVRPDGRVALVDFEIACDLGDPQRAGLAAPGFAAPAGLRGRAADQYVMNCLRQWVFLPISPLQDRDRVKLAALTGVITEHFPLPRGFGPRMVRQFGLTDGTDPTAALFAEPGWPALRDSIAAGILASATPERRDRLYPGDPRQFVTGGHTVAHGAAGVLWALRAAGVPAPEEHLDWLVTATRQAEPRAGLLDGLHGVAVVLDELGRGEEARETLARARAAEDGLLTPGIHGGLAGAGLSLLHFGDLDGAARLGDRLAAGLDGCDRGGLQHGLAGVAHYFLRLHAATGGELHLDRALLALRRAVERGRMLPDGGFQLLEENRYHAYLGTGSSGLAVVLAQYLAVREEPGFAEVIAGARTSCRAPFVRHPFLLMGRAGTIAALHYLGLAEDRQVIHDHVRRLAWHALSYRGHLAFPGNQLLRLSMDLATGTAGVLAALGVAFDRNASVIPALDLRTPAVEGARRR</sequence>
<dbReference type="SMART" id="SM00220">
    <property type="entry name" value="S_TKc"/>
    <property type="match status" value="1"/>
</dbReference>
<evidence type="ECO:0000313" key="2">
    <source>
        <dbReference type="EMBL" id="MFI6498247.1"/>
    </source>
</evidence>
<organism evidence="2 3">
    <name type="scientific">Nonomuraea typhae</name>
    <dbReference type="NCBI Taxonomy" id="2603600"/>
    <lineage>
        <taxon>Bacteria</taxon>
        <taxon>Bacillati</taxon>
        <taxon>Actinomycetota</taxon>
        <taxon>Actinomycetes</taxon>
        <taxon>Streptosporangiales</taxon>
        <taxon>Streptosporangiaceae</taxon>
        <taxon>Nonomuraea</taxon>
    </lineage>
</organism>
<proteinExistence type="predicted"/>
<evidence type="ECO:0000259" key="1">
    <source>
        <dbReference type="PROSITE" id="PS50011"/>
    </source>
</evidence>
<keyword evidence="3" id="KW-1185">Reference proteome</keyword>
<dbReference type="Pfam" id="PF00069">
    <property type="entry name" value="Pkinase"/>
    <property type="match status" value="1"/>
</dbReference>
<dbReference type="Gene3D" id="1.10.510.10">
    <property type="entry name" value="Transferase(Phosphotransferase) domain 1"/>
    <property type="match status" value="1"/>
</dbReference>
<name>A0ABW7YQQ4_9ACTN</name>